<dbReference type="GO" id="GO:0005765">
    <property type="term" value="C:lysosomal membrane"/>
    <property type="evidence" value="ECO:0007669"/>
    <property type="project" value="TreeGrafter"/>
</dbReference>
<evidence type="ECO:0000256" key="3">
    <source>
        <dbReference type="ARBA" id="ARBA00022989"/>
    </source>
</evidence>
<dbReference type="PANTHER" id="PTHR31004:SF1">
    <property type="entry name" value="TRANSMEMBRANE PROTEIN 79"/>
    <property type="match status" value="1"/>
</dbReference>
<organism evidence="6 7">
    <name type="scientific">Magallana gigas</name>
    <name type="common">Pacific oyster</name>
    <name type="synonym">Crassostrea gigas</name>
    <dbReference type="NCBI Taxonomy" id="29159"/>
    <lineage>
        <taxon>Eukaryota</taxon>
        <taxon>Metazoa</taxon>
        <taxon>Spiralia</taxon>
        <taxon>Lophotrochozoa</taxon>
        <taxon>Mollusca</taxon>
        <taxon>Bivalvia</taxon>
        <taxon>Autobranchia</taxon>
        <taxon>Pteriomorphia</taxon>
        <taxon>Ostreida</taxon>
        <taxon>Ostreoidea</taxon>
        <taxon>Ostreidae</taxon>
        <taxon>Magallana</taxon>
    </lineage>
</organism>
<evidence type="ECO:0000256" key="5">
    <source>
        <dbReference type="SAM" id="Phobius"/>
    </source>
</evidence>
<dbReference type="InterPro" id="IPR023352">
    <property type="entry name" value="MAPEG-like_dom_sf"/>
</dbReference>
<dbReference type="PANTHER" id="PTHR31004">
    <property type="entry name" value="TRANSMEMBRANE PROTEIN 79"/>
    <property type="match status" value="1"/>
</dbReference>
<dbReference type="GO" id="GO:0045055">
    <property type="term" value="P:regulated exocytosis"/>
    <property type="evidence" value="ECO:0007669"/>
    <property type="project" value="TreeGrafter"/>
</dbReference>
<evidence type="ECO:0000313" key="6">
    <source>
        <dbReference type="EnsemblMetazoa" id="G25870.1:cds"/>
    </source>
</evidence>
<dbReference type="Proteomes" id="UP000005408">
    <property type="component" value="Unassembled WGS sequence"/>
</dbReference>
<feature type="transmembrane region" description="Helical" evidence="5">
    <location>
        <begin position="36"/>
        <end position="57"/>
    </location>
</feature>
<keyword evidence="7" id="KW-1185">Reference proteome</keyword>
<dbReference type="SUPFAM" id="SSF161084">
    <property type="entry name" value="MAPEG domain-like"/>
    <property type="match status" value="1"/>
</dbReference>
<feature type="transmembrane region" description="Helical" evidence="5">
    <location>
        <begin position="131"/>
        <end position="157"/>
    </location>
</feature>
<accession>A0A8W8KYS5</accession>
<dbReference type="GO" id="GO:0032588">
    <property type="term" value="C:trans-Golgi network membrane"/>
    <property type="evidence" value="ECO:0007669"/>
    <property type="project" value="TreeGrafter"/>
</dbReference>
<dbReference type="Pfam" id="PF01124">
    <property type="entry name" value="MAPEG"/>
    <property type="match status" value="1"/>
</dbReference>
<reference evidence="6" key="1">
    <citation type="submission" date="2022-08" db="UniProtKB">
        <authorList>
            <consortium name="EnsemblMetazoa"/>
        </authorList>
    </citation>
    <scope>IDENTIFICATION</scope>
    <source>
        <strain evidence="6">05x7-T-G4-1.051#20</strain>
    </source>
</reference>
<feature type="transmembrane region" description="Helical" evidence="5">
    <location>
        <begin position="87"/>
        <end position="119"/>
    </location>
</feature>
<evidence type="ECO:0000256" key="1">
    <source>
        <dbReference type="ARBA" id="ARBA00004370"/>
    </source>
</evidence>
<evidence type="ECO:0000256" key="2">
    <source>
        <dbReference type="ARBA" id="ARBA00022692"/>
    </source>
</evidence>
<protein>
    <submittedName>
        <fullName evidence="6">Uncharacterized protein</fullName>
    </submittedName>
</protein>
<keyword evidence="2 5" id="KW-0812">Transmembrane</keyword>
<sequence>AIIIKQSLISLSVTGVFFLLCLPIDTSNITELDDRLGFTICCLFVSALSIVMCIVAADMRGNSDPIDASENLVNVPSRILQKTTEQFLLHMITMLTLTLFIQGSSMIIIPILSAIFLIARTVYQFYPIIRGYALMCTFLPTMIVYTYCTVCCILKIFSAYDVLYT</sequence>
<feature type="transmembrane region" description="Helical" evidence="5">
    <location>
        <begin position="6"/>
        <end position="24"/>
    </location>
</feature>
<dbReference type="InterPro" id="IPR001129">
    <property type="entry name" value="Membr-assoc_MAPEG"/>
</dbReference>
<dbReference type="EnsemblMetazoa" id="G25870.1">
    <property type="protein sequence ID" value="G25870.1:cds"/>
    <property type="gene ID" value="G25870"/>
</dbReference>
<keyword evidence="3 5" id="KW-1133">Transmembrane helix</keyword>
<comment type="subcellular location">
    <subcellularLocation>
        <location evidence="1">Membrane</location>
    </subcellularLocation>
</comment>
<evidence type="ECO:0000256" key="4">
    <source>
        <dbReference type="ARBA" id="ARBA00023136"/>
    </source>
</evidence>
<keyword evidence="4 5" id="KW-0472">Membrane</keyword>
<name>A0A8W8KYS5_MAGGI</name>
<evidence type="ECO:0000313" key="7">
    <source>
        <dbReference type="Proteomes" id="UP000005408"/>
    </source>
</evidence>
<proteinExistence type="predicted"/>
<dbReference type="AlphaFoldDB" id="A0A8W8KYS5"/>